<sequence length="542" mass="58740">MADQSATPTMTDQNALVVDWDGTDDPQNPKNWPRSKKWRATIIVSLFTFITPVSSSMLAPATTYIAQDLGITTSVERSLAVSIFVLAFAFGPLLLGPLSELYGRVRVIQLSNLFFLAWNLGCGFAQSEGQIMAFRFLAGLGGSAPLSVGGGVLSDVWRAEERGAAIAIYSLMPLLGPVVAPVTGAWIAERTTWRWVFWSTSIFTCVVQALGLIFLQETYEPILLARKAQRIRKAFANGDAENAIQNGSSKSGEKDAEKDVPSAPSSVPSPTASRTEDSKQNDTTRSTEVPQTTPGHPRTVLTKYELKPRSPVQHVLHALVRPFALFIYEPIVQLLGVYMAFVYGIFYLYLTVIPSIFEGAPYSESTGIAGLHYIAFGLGVTGASQINARALDRIYRHFSARNGGKGEPEYRLPSMVPGTILLPAGLIVTGWSAQKGAHWIAVDVGLFLVGGGMILNFQCIQTYVIDAFALHAASALAAVAFLRSLAGFSFPLFAPAMYAALGVGWGDTLLAFVAIFVGCPAPWLLWYYGSRVRAKSRYSKKS</sequence>
<evidence type="ECO:0000256" key="4">
    <source>
        <dbReference type="ARBA" id="ARBA00023136"/>
    </source>
</evidence>
<feature type="transmembrane region" description="Helical" evidence="6">
    <location>
        <begin position="40"/>
        <end position="66"/>
    </location>
</feature>
<feature type="transmembrane region" description="Helical" evidence="6">
    <location>
        <begin position="193"/>
        <end position="215"/>
    </location>
</feature>
<accession>A0A550CJD6</accession>
<dbReference type="InterPro" id="IPR020846">
    <property type="entry name" value="MFS_dom"/>
</dbReference>
<dbReference type="PANTHER" id="PTHR23502:SF60">
    <property type="entry name" value="MAJOR FACILITATOR SUPERFAMILY (MFS) PROFILE DOMAIN-CONTAINING PROTEIN-RELATED"/>
    <property type="match status" value="1"/>
</dbReference>
<dbReference type="FunFam" id="1.20.1250.20:FF:000011">
    <property type="entry name" value="MFS multidrug transporter, putative"/>
    <property type="match status" value="2"/>
</dbReference>
<name>A0A550CJD6_9AGAR</name>
<feature type="transmembrane region" description="Helical" evidence="6">
    <location>
        <begin position="412"/>
        <end position="431"/>
    </location>
</feature>
<dbReference type="InterPro" id="IPR011701">
    <property type="entry name" value="MFS"/>
</dbReference>
<feature type="transmembrane region" description="Helical" evidence="6">
    <location>
        <begin position="166"/>
        <end position="187"/>
    </location>
</feature>
<evidence type="ECO:0000259" key="7">
    <source>
        <dbReference type="PROSITE" id="PS50850"/>
    </source>
</evidence>
<feature type="transmembrane region" description="Helical" evidence="6">
    <location>
        <begin position="78"/>
        <end position="95"/>
    </location>
</feature>
<dbReference type="SUPFAM" id="SSF103473">
    <property type="entry name" value="MFS general substrate transporter"/>
    <property type="match status" value="1"/>
</dbReference>
<feature type="transmembrane region" description="Helical" evidence="6">
    <location>
        <begin position="107"/>
        <end position="126"/>
    </location>
</feature>
<feature type="transmembrane region" description="Helical" evidence="6">
    <location>
        <begin position="370"/>
        <end position="391"/>
    </location>
</feature>
<reference evidence="8 9" key="1">
    <citation type="journal article" date="2019" name="New Phytol.">
        <title>Comparative genomics reveals unique wood-decay strategies and fruiting body development in the Schizophyllaceae.</title>
        <authorList>
            <person name="Almasi E."/>
            <person name="Sahu N."/>
            <person name="Krizsan K."/>
            <person name="Balint B."/>
            <person name="Kovacs G.M."/>
            <person name="Kiss B."/>
            <person name="Cseklye J."/>
            <person name="Drula E."/>
            <person name="Henrissat B."/>
            <person name="Nagy I."/>
            <person name="Chovatia M."/>
            <person name="Adam C."/>
            <person name="LaButti K."/>
            <person name="Lipzen A."/>
            <person name="Riley R."/>
            <person name="Grigoriev I.V."/>
            <person name="Nagy L.G."/>
        </authorList>
    </citation>
    <scope>NUCLEOTIDE SEQUENCE [LARGE SCALE GENOMIC DNA]</scope>
    <source>
        <strain evidence="8 9">NL-1724</strain>
    </source>
</reference>
<comment type="caution">
    <text evidence="8">The sequence shown here is derived from an EMBL/GenBank/DDBJ whole genome shotgun (WGS) entry which is preliminary data.</text>
</comment>
<comment type="subcellular location">
    <subcellularLocation>
        <location evidence="1">Membrane</location>
        <topology evidence="1">Multi-pass membrane protein</topology>
    </subcellularLocation>
</comment>
<dbReference type="InterPro" id="IPR036259">
    <property type="entry name" value="MFS_trans_sf"/>
</dbReference>
<evidence type="ECO:0000256" key="6">
    <source>
        <dbReference type="SAM" id="Phobius"/>
    </source>
</evidence>
<dbReference type="GO" id="GO:0016020">
    <property type="term" value="C:membrane"/>
    <property type="evidence" value="ECO:0007669"/>
    <property type="project" value="UniProtKB-SubCell"/>
</dbReference>
<dbReference type="Pfam" id="PF07690">
    <property type="entry name" value="MFS_1"/>
    <property type="match status" value="1"/>
</dbReference>
<dbReference type="STRING" id="97359.A0A550CJD6"/>
<dbReference type="EMBL" id="VDMD01000006">
    <property type="protein sequence ID" value="TRM64888.1"/>
    <property type="molecule type" value="Genomic_DNA"/>
</dbReference>
<keyword evidence="4 6" id="KW-0472">Membrane</keyword>
<proteinExistence type="predicted"/>
<keyword evidence="2 6" id="KW-0812">Transmembrane</keyword>
<dbReference type="PROSITE" id="PS50850">
    <property type="entry name" value="MFS"/>
    <property type="match status" value="1"/>
</dbReference>
<dbReference type="AlphaFoldDB" id="A0A550CJD6"/>
<evidence type="ECO:0000313" key="9">
    <source>
        <dbReference type="Proteomes" id="UP000320762"/>
    </source>
</evidence>
<feature type="transmembrane region" description="Helical" evidence="6">
    <location>
        <begin position="331"/>
        <end position="350"/>
    </location>
</feature>
<dbReference type="GO" id="GO:0022857">
    <property type="term" value="F:transmembrane transporter activity"/>
    <property type="evidence" value="ECO:0007669"/>
    <property type="project" value="InterPro"/>
</dbReference>
<feature type="compositionally biased region" description="Basic and acidic residues" evidence="5">
    <location>
        <begin position="251"/>
        <end position="260"/>
    </location>
</feature>
<feature type="compositionally biased region" description="Low complexity" evidence="5">
    <location>
        <begin position="261"/>
        <end position="273"/>
    </location>
</feature>
<feature type="region of interest" description="Disordered" evidence="5">
    <location>
        <begin position="242"/>
        <end position="299"/>
    </location>
</feature>
<feature type="compositionally biased region" description="Polar residues" evidence="5">
    <location>
        <begin position="283"/>
        <end position="294"/>
    </location>
</feature>
<evidence type="ECO:0000256" key="1">
    <source>
        <dbReference type="ARBA" id="ARBA00004141"/>
    </source>
</evidence>
<dbReference type="OrthoDB" id="6770063at2759"/>
<dbReference type="Gene3D" id="1.20.1250.20">
    <property type="entry name" value="MFS general substrate transporter like domains"/>
    <property type="match status" value="1"/>
</dbReference>
<dbReference type="Proteomes" id="UP000320762">
    <property type="component" value="Unassembled WGS sequence"/>
</dbReference>
<feature type="transmembrane region" description="Helical" evidence="6">
    <location>
        <begin position="132"/>
        <end position="154"/>
    </location>
</feature>
<feature type="transmembrane region" description="Helical" evidence="6">
    <location>
        <begin position="508"/>
        <end position="528"/>
    </location>
</feature>
<evidence type="ECO:0000256" key="5">
    <source>
        <dbReference type="SAM" id="MobiDB-lite"/>
    </source>
</evidence>
<evidence type="ECO:0000256" key="3">
    <source>
        <dbReference type="ARBA" id="ARBA00022989"/>
    </source>
</evidence>
<evidence type="ECO:0000313" key="8">
    <source>
        <dbReference type="EMBL" id="TRM64888.1"/>
    </source>
</evidence>
<gene>
    <name evidence="8" type="ORF">BD626DRAFT_429347</name>
</gene>
<dbReference type="CDD" id="cd17323">
    <property type="entry name" value="MFS_Tpo1_MDR_like"/>
    <property type="match status" value="1"/>
</dbReference>
<feature type="domain" description="Major facilitator superfamily (MFS) profile" evidence="7">
    <location>
        <begin position="40"/>
        <end position="531"/>
    </location>
</feature>
<organism evidence="8 9">
    <name type="scientific">Schizophyllum amplum</name>
    <dbReference type="NCBI Taxonomy" id="97359"/>
    <lineage>
        <taxon>Eukaryota</taxon>
        <taxon>Fungi</taxon>
        <taxon>Dikarya</taxon>
        <taxon>Basidiomycota</taxon>
        <taxon>Agaricomycotina</taxon>
        <taxon>Agaricomycetes</taxon>
        <taxon>Agaricomycetidae</taxon>
        <taxon>Agaricales</taxon>
        <taxon>Schizophyllaceae</taxon>
        <taxon>Schizophyllum</taxon>
    </lineage>
</organism>
<keyword evidence="3 6" id="KW-1133">Transmembrane helix</keyword>
<feature type="transmembrane region" description="Helical" evidence="6">
    <location>
        <begin position="437"/>
        <end position="455"/>
    </location>
</feature>
<evidence type="ECO:0000256" key="2">
    <source>
        <dbReference type="ARBA" id="ARBA00022692"/>
    </source>
</evidence>
<protein>
    <submittedName>
        <fullName evidence="8">Major facilitator superfamily domain-containing protein</fullName>
    </submittedName>
</protein>
<dbReference type="PANTHER" id="PTHR23502">
    <property type="entry name" value="MAJOR FACILITATOR SUPERFAMILY"/>
    <property type="match status" value="1"/>
</dbReference>
<keyword evidence="9" id="KW-1185">Reference proteome</keyword>